<dbReference type="EMBL" id="CAAALY010030880">
    <property type="protein sequence ID" value="VEL17053.1"/>
    <property type="molecule type" value="Genomic_DNA"/>
</dbReference>
<name>A0A448WPQ6_9PLAT</name>
<dbReference type="AlphaFoldDB" id="A0A448WPQ6"/>
<evidence type="ECO:0000313" key="2">
    <source>
        <dbReference type="Proteomes" id="UP000784294"/>
    </source>
</evidence>
<dbReference type="GO" id="GO:0005739">
    <property type="term" value="C:mitochondrion"/>
    <property type="evidence" value="ECO:0007669"/>
    <property type="project" value="TreeGrafter"/>
</dbReference>
<dbReference type="InterPro" id="IPR036525">
    <property type="entry name" value="Tubulin/FtsZ_GTPase_sf"/>
</dbReference>
<dbReference type="InterPro" id="IPR049942">
    <property type="entry name" value="DML1/Misato"/>
</dbReference>
<keyword evidence="2" id="KW-1185">Reference proteome</keyword>
<proteinExistence type="predicted"/>
<accession>A0A448WPQ6</accession>
<gene>
    <name evidence="1" type="ORF">PXEA_LOCUS10493</name>
</gene>
<comment type="caution">
    <text evidence="1">The sequence shown here is derived from an EMBL/GenBank/DDBJ whole genome shotgun (WGS) entry which is preliminary data.</text>
</comment>
<dbReference type="Proteomes" id="UP000784294">
    <property type="component" value="Unassembled WGS sequence"/>
</dbReference>
<dbReference type="Gene3D" id="3.40.50.1440">
    <property type="entry name" value="Tubulin/FtsZ, GTPase domain"/>
    <property type="match status" value="1"/>
</dbReference>
<reference evidence="1" key="1">
    <citation type="submission" date="2018-11" db="EMBL/GenBank/DDBJ databases">
        <authorList>
            <consortium name="Pathogen Informatics"/>
        </authorList>
    </citation>
    <scope>NUCLEOTIDE SEQUENCE</scope>
</reference>
<protein>
    <submittedName>
        <fullName evidence="1">Uncharacterized protein</fullName>
    </submittedName>
</protein>
<dbReference type="PANTHER" id="PTHR13391">
    <property type="entry name" value="MITOCHONDRIAL DISTRIBUTION REGULATOR MISATO"/>
    <property type="match status" value="1"/>
</dbReference>
<sequence length="216" mass="23874">MFRPGSASAELAEDHLRKLVEACELPTGFLLLVDIDWGFSGVGIRLGEHLIDEFPKGCLITAPLTENSCHPTFVKRAIHPRSDQNQRLLSLSSCNASLFCSRLESHTNWSSHSIWLPMAPPPFSTESTSLYSVFNSYPSSANICHSQYSQSLNCHSACLLAAALEVAASPLRMPTGRQFYSTSQESELLAAVDAAYGRRVSRTDFIRKLETFFTVL</sequence>
<dbReference type="OrthoDB" id="271881at2759"/>
<evidence type="ECO:0000313" key="1">
    <source>
        <dbReference type="EMBL" id="VEL17053.1"/>
    </source>
</evidence>
<organism evidence="1 2">
    <name type="scientific">Protopolystoma xenopodis</name>
    <dbReference type="NCBI Taxonomy" id="117903"/>
    <lineage>
        <taxon>Eukaryota</taxon>
        <taxon>Metazoa</taxon>
        <taxon>Spiralia</taxon>
        <taxon>Lophotrochozoa</taxon>
        <taxon>Platyhelminthes</taxon>
        <taxon>Monogenea</taxon>
        <taxon>Polyopisthocotylea</taxon>
        <taxon>Polystomatidea</taxon>
        <taxon>Polystomatidae</taxon>
        <taxon>Protopolystoma</taxon>
    </lineage>
</organism>
<dbReference type="GO" id="GO:0007005">
    <property type="term" value="P:mitochondrion organization"/>
    <property type="evidence" value="ECO:0007669"/>
    <property type="project" value="InterPro"/>
</dbReference>
<dbReference type="SUPFAM" id="SSF52490">
    <property type="entry name" value="Tubulin nucleotide-binding domain-like"/>
    <property type="match status" value="1"/>
</dbReference>
<dbReference type="PANTHER" id="PTHR13391:SF0">
    <property type="entry name" value="PROTEIN MISATO HOMOLOG 1"/>
    <property type="match status" value="1"/>
</dbReference>